<dbReference type="CDD" id="cd06261">
    <property type="entry name" value="TM_PBP2"/>
    <property type="match status" value="1"/>
</dbReference>
<reference evidence="10" key="1">
    <citation type="journal article" date="2024" name="Int. J. Syst. Evol. Microbiol.">
        <title>Brooklawnia propionicigenes sp. nov., a facultatively anaerobic, propionate-producing bacterium isolated from a methanogenic reactor treating waste from cattle farms.</title>
        <authorList>
            <person name="Akita Y."/>
            <person name="Ueki A."/>
            <person name="Tonouchi A."/>
            <person name="Sugawara Y."/>
            <person name="Honma S."/>
            <person name="Kaku N."/>
            <person name="Ueki K."/>
        </authorList>
    </citation>
    <scope>NUCLEOTIDE SEQUENCE</scope>
    <source>
        <strain evidence="10">SH051</strain>
    </source>
</reference>
<evidence type="ECO:0000256" key="6">
    <source>
        <dbReference type="ARBA" id="ARBA00022989"/>
    </source>
</evidence>
<feature type="transmembrane region" description="Helical" evidence="8">
    <location>
        <begin position="75"/>
        <end position="97"/>
    </location>
</feature>
<evidence type="ECO:0000256" key="7">
    <source>
        <dbReference type="ARBA" id="ARBA00023136"/>
    </source>
</evidence>
<evidence type="ECO:0000313" key="10">
    <source>
        <dbReference type="EMBL" id="BEH03089.1"/>
    </source>
</evidence>
<keyword evidence="7 8" id="KW-0472">Membrane</keyword>
<dbReference type="KEGG" id="broo:brsh051_23700"/>
<keyword evidence="5" id="KW-0029">Amino-acid transport</keyword>
<evidence type="ECO:0000259" key="9">
    <source>
        <dbReference type="PROSITE" id="PS50928"/>
    </source>
</evidence>
<protein>
    <submittedName>
        <fullName evidence="10">Amino acid ABC transporter permease</fullName>
    </submittedName>
</protein>
<feature type="transmembrane region" description="Helical" evidence="8">
    <location>
        <begin position="22"/>
        <end position="44"/>
    </location>
</feature>
<dbReference type="SUPFAM" id="SSF161098">
    <property type="entry name" value="MetI-like"/>
    <property type="match status" value="1"/>
</dbReference>
<evidence type="ECO:0000256" key="1">
    <source>
        <dbReference type="ARBA" id="ARBA00004651"/>
    </source>
</evidence>
<evidence type="ECO:0000256" key="4">
    <source>
        <dbReference type="ARBA" id="ARBA00022692"/>
    </source>
</evidence>
<keyword evidence="3" id="KW-1003">Cell membrane</keyword>
<dbReference type="AlphaFoldDB" id="A0AAN0MI31"/>
<dbReference type="GO" id="GO:0043190">
    <property type="term" value="C:ATP-binding cassette (ABC) transporter complex"/>
    <property type="evidence" value="ECO:0007669"/>
    <property type="project" value="InterPro"/>
</dbReference>
<sequence>MELHFGRAFAALAPSLLDGVGIVLYITIVGFLSSLVVGLVLAIGRLSHNRVLNVILIGFIEIIRGTPLLVQFFYIYYVVPMLIAGFASMLFGVNINVQIAASTSGIIGFAINYGCYLSEVIRGAIVAVDPGQREAGLALGFNEAQVLFRFIIPPALRNSIPVFGNYLVMMIKDTSLLAMISVQELLLRTRTFASQTFLTVEAYTILALVYLVLSIPLSQAAKYLEHRLQRPR</sequence>
<keyword evidence="2 8" id="KW-0813">Transport</keyword>
<feature type="domain" description="ABC transmembrane type-1" evidence="9">
    <location>
        <begin position="20"/>
        <end position="221"/>
    </location>
</feature>
<keyword evidence="4 8" id="KW-0812">Transmembrane</keyword>
<comment type="similarity">
    <text evidence="8">Belongs to the binding-protein-dependent transport system permease family.</text>
</comment>
<keyword evidence="11" id="KW-1185">Reference proteome</keyword>
<evidence type="ECO:0000256" key="5">
    <source>
        <dbReference type="ARBA" id="ARBA00022970"/>
    </source>
</evidence>
<keyword evidence="6 8" id="KW-1133">Transmembrane helix</keyword>
<dbReference type="Pfam" id="PF00528">
    <property type="entry name" value="BPD_transp_1"/>
    <property type="match status" value="1"/>
</dbReference>
<evidence type="ECO:0000256" key="8">
    <source>
        <dbReference type="RuleBase" id="RU363032"/>
    </source>
</evidence>
<dbReference type="EMBL" id="AP028056">
    <property type="protein sequence ID" value="BEH03089.1"/>
    <property type="molecule type" value="Genomic_DNA"/>
</dbReference>
<dbReference type="GO" id="GO:0022857">
    <property type="term" value="F:transmembrane transporter activity"/>
    <property type="evidence" value="ECO:0007669"/>
    <property type="project" value="InterPro"/>
</dbReference>
<feature type="transmembrane region" description="Helical" evidence="8">
    <location>
        <begin position="51"/>
        <end position="69"/>
    </location>
</feature>
<dbReference type="InterPro" id="IPR000515">
    <property type="entry name" value="MetI-like"/>
</dbReference>
<dbReference type="RefSeq" id="WP_286265257.1">
    <property type="nucleotide sequence ID" value="NZ_AP028056.1"/>
</dbReference>
<name>A0AAN0MI31_9ACTN</name>
<feature type="transmembrane region" description="Helical" evidence="8">
    <location>
        <begin position="202"/>
        <end position="224"/>
    </location>
</feature>
<evidence type="ECO:0000256" key="2">
    <source>
        <dbReference type="ARBA" id="ARBA00022448"/>
    </source>
</evidence>
<comment type="subcellular location">
    <subcellularLocation>
        <location evidence="1 8">Cell membrane</location>
        <topology evidence="1 8">Multi-pass membrane protein</topology>
    </subcellularLocation>
</comment>
<dbReference type="InterPro" id="IPR035906">
    <property type="entry name" value="MetI-like_sf"/>
</dbReference>
<organism evidence="10 11">
    <name type="scientific">Brooklawnia propionicigenes</name>
    <dbReference type="NCBI Taxonomy" id="3041175"/>
    <lineage>
        <taxon>Bacteria</taxon>
        <taxon>Bacillati</taxon>
        <taxon>Actinomycetota</taxon>
        <taxon>Actinomycetes</taxon>
        <taxon>Propionibacteriales</taxon>
        <taxon>Propionibacteriaceae</taxon>
        <taxon>Brooklawnia</taxon>
    </lineage>
</organism>
<dbReference type="Proteomes" id="UP001431656">
    <property type="component" value="Chromosome"/>
</dbReference>
<dbReference type="InterPro" id="IPR043429">
    <property type="entry name" value="ArtM/GltK/GlnP/TcyL/YhdX-like"/>
</dbReference>
<dbReference type="PANTHER" id="PTHR30614:SF0">
    <property type="entry name" value="L-CYSTINE TRANSPORT SYSTEM PERMEASE PROTEIN TCYL"/>
    <property type="match status" value="1"/>
</dbReference>
<evidence type="ECO:0000313" key="11">
    <source>
        <dbReference type="Proteomes" id="UP001431656"/>
    </source>
</evidence>
<dbReference type="PROSITE" id="PS50928">
    <property type="entry name" value="ABC_TM1"/>
    <property type="match status" value="1"/>
</dbReference>
<accession>A0AAN0MI31</accession>
<proteinExistence type="inferred from homology"/>
<dbReference type="GO" id="GO:0006865">
    <property type="term" value="P:amino acid transport"/>
    <property type="evidence" value="ECO:0007669"/>
    <property type="project" value="UniProtKB-KW"/>
</dbReference>
<gene>
    <name evidence="10" type="ORF">brsh051_23700</name>
</gene>
<dbReference type="InterPro" id="IPR010065">
    <property type="entry name" value="AA_ABC_transptr_permease_3TM"/>
</dbReference>
<dbReference type="Gene3D" id="1.10.3720.10">
    <property type="entry name" value="MetI-like"/>
    <property type="match status" value="1"/>
</dbReference>
<evidence type="ECO:0000256" key="3">
    <source>
        <dbReference type="ARBA" id="ARBA00022475"/>
    </source>
</evidence>
<dbReference type="NCBIfam" id="TIGR01726">
    <property type="entry name" value="HEQRo_perm_3TM"/>
    <property type="match status" value="1"/>
</dbReference>
<dbReference type="PANTHER" id="PTHR30614">
    <property type="entry name" value="MEMBRANE COMPONENT OF AMINO ACID ABC TRANSPORTER"/>
    <property type="match status" value="1"/>
</dbReference>